<evidence type="ECO:0000256" key="1">
    <source>
        <dbReference type="SAM" id="MobiDB-lite"/>
    </source>
</evidence>
<reference evidence="2" key="1">
    <citation type="journal article" date="2020" name="Stud. Mycol.">
        <title>101 Dothideomycetes genomes: a test case for predicting lifestyles and emergence of pathogens.</title>
        <authorList>
            <person name="Haridas S."/>
            <person name="Albert R."/>
            <person name="Binder M."/>
            <person name="Bloem J."/>
            <person name="Labutti K."/>
            <person name="Salamov A."/>
            <person name="Andreopoulos B."/>
            <person name="Baker S."/>
            <person name="Barry K."/>
            <person name="Bills G."/>
            <person name="Bluhm B."/>
            <person name="Cannon C."/>
            <person name="Castanera R."/>
            <person name="Culley D."/>
            <person name="Daum C."/>
            <person name="Ezra D."/>
            <person name="Gonzalez J."/>
            <person name="Henrissat B."/>
            <person name="Kuo A."/>
            <person name="Liang C."/>
            <person name="Lipzen A."/>
            <person name="Lutzoni F."/>
            <person name="Magnuson J."/>
            <person name="Mondo S."/>
            <person name="Nolan M."/>
            <person name="Ohm R."/>
            <person name="Pangilinan J."/>
            <person name="Park H.-J."/>
            <person name="Ramirez L."/>
            <person name="Alfaro M."/>
            <person name="Sun H."/>
            <person name="Tritt A."/>
            <person name="Yoshinaga Y."/>
            <person name="Zwiers L.-H."/>
            <person name="Turgeon B."/>
            <person name="Goodwin S."/>
            <person name="Spatafora J."/>
            <person name="Crous P."/>
            <person name="Grigoriev I."/>
        </authorList>
    </citation>
    <scope>NUCLEOTIDE SEQUENCE</scope>
    <source>
        <strain evidence="2">CBS 122681</strain>
    </source>
</reference>
<organism evidence="2 3">
    <name type="scientific">Lophiostoma macrostomum CBS 122681</name>
    <dbReference type="NCBI Taxonomy" id="1314788"/>
    <lineage>
        <taxon>Eukaryota</taxon>
        <taxon>Fungi</taxon>
        <taxon>Dikarya</taxon>
        <taxon>Ascomycota</taxon>
        <taxon>Pezizomycotina</taxon>
        <taxon>Dothideomycetes</taxon>
        <taxon>Pleosporomycetidae</taxon>
        <taxon>Pleosporales</taxon>
        <taxon>Lophiostomataceae</taxon>
        <taxon>Lophiostoma</taxon>
    </lineage>
</organism>
<dbReference type="Proteomes" id="UP000799324">
    <property type="component" value="Unassembled WGS sequence"/>
</dbReference>
<evidence type="ECO:0000313" key="2">
    <source>
        <dbReference type="EMBL" id="KAF2647314.1"/>
    </source>
</evidence>
<proteinExistence type="predicted"/>
<dbReference type="EMBL" id="MU004636">
    <property type="protein sequence ID" value="KAF2647314.1"/>
    <property type="molecule type" value="Genomic_DNA"/>
</dbReference>
<feature type="region of interest" description="Disordered" evidence="1">
    <location>
        <begin position="54"/>
        <end position="88"/>
    </location>
</feature>
<protein>
    <submittedName>
        <fullName evidence="2">Uncharacterized protein</fullName>
    </submittedName>
</protein>
<feature type="compositionally biased region" description="Polar residues" evidence="1">
    <location>
        <begin position="125"/>
        <end position="134"/>
    </location>
</feature>
<evidence type="ECO:0000313" key="3">
    <source>
        <dbReference type="Proteomes" id="UP000799324"/>
    </source>
</evidence>
<sequence length="240" mass="27003">MTPSLNEESGVQRTFLIYNPSNIPNLWNEDMESPQRAEAEFQCMLDKIQKMTVENSGRAGQKAAKRCQQQFERHKKNENNDGKLSKENVKTHIDFTKVTVLSEEDVEVKCEGDLRTETKQPPSPTKENPQTLNFQKKDILDNNSVSRDVTSLRDYSEGKERSTCAKRRSSLPTSNSDTDSDARESPKKKQKVTDYHAIVKGPKKRTATVAGMAETETTTQANKKSKTQPSDSTGSYCCAM</sequence>
<keyword evidence="3" id="KW-1185">Reference proteome</keyword>
<feature type="compositionally biased region" description="Basic and acidic residues" evidence="1">
    <location>
        <begin position="71"/>
        <end position="88"/>
    </location>
</feature>
<dbReference type="AlphaFoldDB" id="A0A6A6SMC1"/>
<feature type="compositionally biased region" description="Basic and acidic residues" evidence="1">
    <location>
        <begin position="180"/>
        <end position="194"/>
    </location>
</feature>
<feature type="compositionally biased region" description="Basic and acidic residues" evidence="1">
    <location>
        <begin position="107"/>
        <end position="118"/>
    </location>
</feature>
<feature type="region of interest" description="Disordered" evidence="1">
    <location>
        <begin position="105"/>
        <end position="240"/>
    </location>
</feature>
<name>A0A6A6SMC1_9PLEO</name>
<feature type="compositionally biased region" description="Polar residues" evidence="1">
    <location>
        <begin position="215"/>
        <end position="240"/>
    </location>
</feature>
<accession>A0A6A6SMC1</accession>
<gene>
    <name evidence="2" type="ORF">K491DRAFT_723541</name>
</gene>
<feature type="compositionally biased region" description="Basic and acidic residues" evidence="1">
    <location>
        <begin position="150"/>
        <end position="163"/>
    </location>
</feature>